<dbReference type="EMBL" id="OY731406">
    <property type="protein sequence ID" value="CAJ1974294.1"/>
    <property type="molecule type" value="Genomic_DNA"/>
</dbReference>
<name>A0AA86THJ9_9FABA</name>
<dbReference type="AlphaFoldDB" id="A0AA86THJ9"/>
<evidence type="ECO:0000313" key="1">
    <source>
        <dbReference type="EMBL" id="CAJ1974294.1"/>
    </source>
</evidence>
<accession>A0AA86THJ9</accession>
<proteinExistence type="predicted"/>
<evidence type="ECO:0000313" key="2">
    <source>
        <dbReference type="Proteomes" id="UP001189624"/>
    </source>
</evidence>
<protein>
    <submittedName>
        <fullName evidence="1">Uncharacterized protein</fullName>
    </submittedName>
</protein>
<reference evidence="1" key="1">
    <citation type="submission" date="2023-10" db="EMBL/GenBank/DDBJ databases">
        <authorList>
            <person name="Domelevo Entfellner J.-B."/>
        </authorList>
    </citation>
    <scope>NUCLEOTIDE SEQUENCE</scope>
</reference>
<dbReference type="Proteomes" id="UP001189624">
    <property type="component" value="Chromosome 9"/>
</dbReference>
<sequence length="92" mass="10456">MGKNQGAGVSNKFGTKVKNKRKAFATVIPAPRKSVKRMVFESLFHFLLRLFSCDSRKKPNQKLSDSPFCTIILAVIKISENALYFYFFSFVA</sequence>
<gene>
    <name evidence="1" type="ORF">AYBTSS11_LOCUS26368</name>
</gene>
<keyword evidence="2" id="KW-1185">Reference proteome</keyword>
<organism evidence="1 2">
    <name type="scientific">Sphenostylis stenocarpa</name>
    <dbReference type="NCBI Taxonomy" id="92480"/>
    <lineage>
        <taxon>Eukaryota</taxon>
        <taxon>Viridiplantae</taxon>
        <taxon>Streptophyta</taxon>
        <taxon>Embryophyta</taxon>
        <taxon>Tracheophyta</taxon>
        <taxon>Spermatophyta</taxon>
        <taxon>Magnoliopsida</taxon>
        <taxon>eudicotyledons</taxon>
        <taxon>Gunneridae</taxon>
        <taxon>Pentapetalae</taxon>
        <taxon>rosids</taxon>
        <taxon>fabids</taxon>
        <taxon>Fabales</taxon>
        <taxon>Fabaceae</taxon>
        <taxon>Papilionoideae</taxon>
        <taxon>50 kb inversion clade</taxon>
        <taxon>NPAAA clade</taxon>
        <taxon>indigoferoid/millettioid clade</taxon>
        <taxon>Phaseoleae</taxon>
        <taxon>Sphenostylis</taxon>
    </lineage>
</organism>
<dbReference type="Gramene" id="rna-AYBTSS11_LOCUS26368">
    <property type="protein sequence ID" value="CAJ1974294.1"/>
    <property type="gene ID" value="gene-AYBTSS11_LOCUS26368"/>
</dbReference>